<gene>
    <name evidence="2" type="ORF">A2773_02365</name>
</gene>
<feature type="region of interest" description="Disordered" evidence="1">
    <location>
        <begin position="109"/>
        <end position="156"/>
    </location>
</feature>
<dbReference type="AlphaFoldDB" id="A0A1F5ZQ87"/>
<evidence type="ECO:0000313" key="2">
    <source>
        <dbReference type="EMBL" id="OGG14608.1"/>
    </source>
</evidence>
<comment type="caution">
    <text evidence="2">The sequence shown here is derived from an EMBL/GenBank/DDBJ whole genome shotgun (WGS) entry which is preliminary data.</text>
</comment>
<feature type="region of interest" description="Disordered" evidence="1">
    <location>
        <begin position="45"/>
        <end position="72"/>
    </location>
</feature>
<reference evidence="2 3" key="1">
    <citation type="journal article" date="2016" name="Nat. Commun.">
        <title>Thousands of microbial genomes shed light on interconnected biogeochemical processes in an aquifer system.</title>
        <authorList>
            <person name="Anantharaman K."/>
            <person name="Brown C.T."/>
            <person name="Hug L.A."/>
            <person name="Sharon I."/>
            <person name="Castelle C.J."/>
            <person name="Probst A.J."/>
            <person name="Thomas B.C."/>
            <person name="Singh A."/>
            <person name="Wilkins M.J."/>
            <person name="Karaoz U."/>
            <person name="Brodie E.L."/>
            <person name="Williams K.H."/>
            <person name="Hubbard S.S."/>
            <person name="Banfield J.F."/>
        </authorList>
    </citation>
    <scope>NUCLEOTIDE SEQUENCE [LARGE SCALE GENOMIC DNA]</scope>
</reference>
<name>A0A1F5ZQ87_9BACT</name>
<dbReference type="STRING" id="1798375.A2773_02365"/>
<protein>
    <submittedName>
        <fullName evidence="2">Uncharacterized protein</fullName>
    </submittedName>
</protein>
<accession>A0A1F5ZQ87</accession>
<evidence type="ECO:0000256" key="1">
    <source>
        <dbReference type="SAM" id="MobiDB-lite"/>
    </source>
</evidence>
<feature type="compositionally biased region" description="Low complexity" evidence="1">
    <location>
        <begin position="45"/>
        <end position="65"/>
    </location>
</feature>
<feature type="compositionally biased region" description="Basic and acidic residues" evidence="1">
    <location>
        <begin position="109"/>
        <end position="121"/>
    </location>
</feature>
<sequence>MAGVKRIIGGTFEFIKDTAKQGAAIPKDVLGGMLEQAVKGVQQTPAQKQQAAKQAQQQMQQNAQQHKVKDEEELKKTREALAGLRAMQTQFAPRKQAPPSIYEQNMQELEKKKAQQVEAGKKQPMAVPTSKQSRGMLFAKKKPKGSEGLTKDSKVG</sequence>
<organism evidence="2 3">
    <name type="scientific">Candidatus Gottesmanbacteria bacterium RIFCSPHIGHO2_01_FULL_39_10</name>
    <dbReference type="NCBI Taxonomy" id="1798375"/>
    <lineage>
        <taxon>Bacteria</taxon>
        <taxon>Candidatus Gottesmaniibacteriota</taxon>
    </lineage>
</organism>
<proteinExistence type="predicted"/>
<dbReference type="EMBL" id="MFJE01000013">
    <property type="protein sequence ID" value="OGG14608.1"/>
    <property type="molecule type" value="Genomic_DNA"/>
</dbReference>
<dbReference type="Proteomes" id="UP000177383">
    <property type="component" value="Unassembled WGS sequence"/>
</dbReference>
<evidence type="ECO:0000313" key="3">
    <source>
        <dbReference type="Proteomes" id="UP000177383"/>
    </source>
</evidence>